<protein>
    <recommendedName>
        <fullName evidence="4">Cytochrome C biogenesis protein transmembrane domain-containing protein</fullName>
    </recommendedName>
</protein>
<feature type="transmembrane region" description="Helical" evidence="1">
    <location>
        <begin position="200"/>
        <end position="218"/>
    </location>
</feature>
<comment type="caution">
    <text evidence="2">The sequence shown here is derived from an EMBL/GenBank/DDBJ whole genome shotgun (WGS) entry which is preliminary data.</text>
</comment>
<dbReference type="EMBL" id="JBHSBB010000010">
    <property type="protein sequence ID" value="MFC4032432.1"/>
    <property type="molecule type" value="Genomic_DNA"/>
</dbReference>
<dbReference type="RefSeq" id="WP_386429395.1">
    <property type="nucleotide sequence ID" value="NZ_JBHSBB010000010.1"/>
</dbReference>
<name>A0ABV8HNF0_9ACTN</name>
<proteinExistence type="predicted"/>
<feature type="transmembrane region" description="Helical" evidence="1">
    <location>
        <begin position="124"/>
        <end position="144"/>
    </location>
</feature>
<keyword evidence="3" id="KW-1185">Reference proteome</keyword>
<keyword evidence="1" id="KW-0812">Transmembrane</keyword>
<accession>A0ABV8HNF0</accession>
<reference evidence="3" key="1">
    <citation type="journal article" date="2019" name="Int. J. Syst. Evol. Microbiol.">
        <title>The Global Catalogue of Microorganisms (GCM) 10K type strain sequencing project: providing services to taxonomists for standard genome sequencing and annotation.</title>
        <authorList>
            <consortium name="The Broad Institute Genomics Platform"/>
            <consortium name="The Broad Institute Genome Sequencing Center for Infectious Disease"/>
            <person name="Wu L."/>
            <person name="Ma J."/>
        </authorList>
    </citation>
    <scope>NUCLEOTIDE SEQUENCE [LARGE SCALE GENOMIC DNA]</scope>
    <source>
        <strain evidence="3">CGMCC 4.7237</strain>
    </source>
</reference>
<feature type="transmembrane region" description="Helical" evidence="1">
    <location>
        <begin position="30"/>
        <end position="48"/>
    </location>
</feature>
<evidence type="ECO:0008006" key="4">
    <source>
        <dbReference type="Google" id="ProtNLM"/>
    </source>
</evidence>
<dbReference type="Proteomes" id="UP001595765">
    <property type="component" value="Unassembled WGS sequence"/>
</dbReference>
<feature type="transmembrane region" description="Helical" evidence="1">
    <location>
        <begin position="238"/>
        <end position="261"/>
    </location>
</feature>
<evidence type="ECO:0000313" key="3">
    <source>
        <dbReference type="Proteomes" id="UP001595765"/>
    </source>
</evidence>
<gene>
    <name evidence="2" type="ORF">ACFO3J_13175</name>
</gene>
<keyword evidence="1" id="KW-1133">Transmembrane helix</keyword>
<organism evidence="2 3">
    <name type="scientific">Streptomyces polygonati</name>
    <dbReference type="NCBI Taxonomy" id="1617087"/>
    <lineage>
        <taxon>Bacteria</taxon>
        <taxon>Bacillati</taxon>
        <taxon>Actinomycetota</taxon>
        <taxon>Actinomycetes</taxon>
        <taxon>Kitasatosporales</taxon>
        <taxon>Streptomycetaceae</taxon>
        <taxon>Streptomyces</taxon>
    </lineage>
</organism>
<sequence>MTDLDLPRAPAAAPAQTSLFVTGNFPRRRWLLLLLSVIAGVLVAYAWSADLVDDQIGVNTAHSVLGHDPTAPISGVVSGIVFAFVSGMAGSFTACNIAAFGAVGPLVGQHQTRRDRFMSTIKPLGWVAAGMIPVSAAYGIIVGLVGTRMPQFSNAAIPGISPKIAQAMIAFGIVGTVMVVLGLAAAGILPDPLAGISRRFPNAPLIVMGALIGGFLVGRPYPLFHNLFRRAAETHNPLFGAVAFSLQSIGNIVVMALLFVLLSYGTRGRLQEWMAAKAGRISTVTASAFLVAGVFTLAYWELRLLGRLGYLWWPTAPWNA</sequence>
<feature type="transmembrane region" description="Helical" evidence="1">
    <location>
        <begin position="164"/>
        <end position="188"/>
    </location>
</feature>
<evidence type="ECO:0000313" key="2">
    <source>
        <dbReference type="EMBL" id="MFC4032432.1"/>
    </source>
</evidence>
<keyword evidence="1" id="KW-0472">Membrane</keyword>
<feature type="transmembrane region" description="Helical" evidence="1">
    <location>
        <begin position="80"/>
        <end position="103"/>
    </location>
</feature>
<evidence type="ECO:0000256" key="1">
    <source>
        <dbReference type="SAM" id="Phobius"/>
    </source>
</evidence>
<feature type="transmembrane region" description="Helical" evidence="1">
    <location>
        <begin position="281"/>
        <end position="300"/>
    </location>
</feature>